<name>V2YUF4_MONRO</name>
<evidence type="ECO:0000313" key="2">
    <source>
        <dbReference type="EMBL" id="ESK95299.1"/>
    </source>
</evidence>
<sequence length="597" mass="67137">MPATTLCERCKYSFIPTSLYPPVPPDLLHSDHVPSEKDLTQAFSMLAYEEQELARINAEIARLDQAIKKLAASKAQLHQRITERRNWVSVKRRIPVEVWDEIFRFTCFGSQSKQEKGESQYSLSIKGRPFSVDTPALTLSHVSARWRDLVVCRPQLWSTLSIDLYDIHDRQRLIPLLELYLRRSGSCPLDVRVVDAEANRRPFHVVEDVGVLARYYIGSAGLELLTTLMTEMHRFSSLELSLDAEILQAIQNPEELSLIFPLLHSLRTSFSLDEDEVGWFSQAVEEAPKLATFQTKTPAYPGWEIGWSQLTALTFDEVPWLRGLLAMLEVTPNLESLTITEYRAPTGTTSLSSVVLPKLQHFTIALSGTFDQASALFESLTFPNLLSFHASCLTHCTCTLTTYLPGSSILAFLQRSSANLHTLSVHCPNEYLTSKSVITMLESCPKVERLSIMTDSSPHNYVEVLRRLTLNWDAFELLPPLCPRLRQISIHDPQAAVVPVSDLVEAAVRMGESRTKKAVAGVDVAPLETVLLEFSSKLDWSALRCVYHDPGTPNRVLPGVDRGIWERRKELKRDGTKCVDVISSGQGLGMLTFQVEE</sequence>
<keyword evidence="1" id="KW-0175">Coiled coil</keyword>
<dbReference type="InterPro" id="IPR032675">
    <property type="entry name" value="LRR_dom_sf"/>
</dbReference>
<keyword evidence="3" id="KW-1185">Reference proteome</keyword>
<protein>
    <recommendedName>
        <fullName evidence="4">F-box domain-containing protein</fullName>
    </recommendedName>
</protein>
<dbReference type="Proteomes" id="UP000017559">
    <property type="component" value="Unassembled WGS sequence"/>
</dbReference>
<comment type="caution">
    <text evidence="2">The sequence shown here is derived from an EMBL/GenBank/DDBJ whole genome shotgun (WGS) entry which is preliminary data.</text>
</comment>
<evidence type="ECO:0000313" key="3">
    <source>
        <dbReference type="Proteomes" id="UP000017559"/>
    </source>
</evidence>
<accession>V2YUF4</accession>
<dbReference type="HOGENOM" id="CLU_018544_8_0_1"/>
<dbReference type="KEGG" id="mrr:Moror_3926"/>
<reference evidence="2 3" key="1">
    <citation type="journal article" date="2014" name="BMC Genomics">
        <title>Genome and secretome analysis of the hemibiotrophic fungal pathogen, Moniliophthora roreri, which causes frosty pod rot disease of cacao: mechanisms of the biotrophic and necrotrophic phases.</title>
        <authorList>
            <person name="Meinhardt L.W."/>
            <person name="Costa G.G.L."/>
            <person name="Thomazella D.P.T."/>
            <person name="Teixeira P.J.P.L."/>
            <person name="Carazzolle M.F."/>
            <person name="Schuster S.C."/>
            <person name="Carlson J.E."/>
            <person name="Guiltinan M.J."/>
            <person name="Mieczkowski P."/>
            <person name="Farmer A."/>
            <person name="Ramaraj T."/>
            <person name="Crozier J."/>
            <person name="Davis R.E."/>
            <person name="Shao J."/>
            <person name="Melnick R.L."/>
            <person name="Pereira G.A.G."/>
            <person name="Bailey B.A."/>
        </authorList>
    </citation>
    <scope>NUCLEOTIDE SEQUENCE [LARGE SCALE GENOMIC DNA]</scope>
    <source>
        <strain evidence="2 3">MCA 2997</strain>
    </source>
</reference>
<gene>
    <name evidence="2" type="ORF">Moror_3926</name>
</gene>
<dbReference type="Gene3D" id="3.80.10.10">
    <property type="entry name" value="Ribonuclease Inhibitor"/>
    <property type="match status" value="1"/>
</dbReference>
<dbReference type="OrthoDB" id="2840683at2759"/>
<proteinExistence type="predicted"/>
<dbReference type="EMBL" id="AWSO01000090">
    <property type="protein sequence ID" value="ESK95299.1"/>
    <property type="molecule type" value="Genomic_DNA"/>
</dbReference>
<dbReference type="AlphaFoldDB" id="V2YUF4"/>
<evidence type="ECO:0008006" key="4">
    <source>
        <dbReference type="Google" id="ProtNLM"/>
    </source>
</evidence>
<evidence type="ECO:0000256" key="1">
    <source>
        <dbReference type="SAM" id="Coils"/>
    </source>
</evidence>
<organism evidence="2 3">
    <name type="scientific">Moniliophthora roreri (strain MCA 2997)</name>
    <name type="common">Cocoa frosty pod rot fungus</name>
    <name type="synonym">Crinipellis roreri</name>
    <dbReference type="NCBI Taxonomy" id="1381753"/>
    <lineage>
        <taxon>Eukaryota</taxon>
        <taxon>Fungi</taxon>
        <taxon>Dikarya</taxon>
        <taxon>Basidiomycota</taxon>
        <taxon>Agaricomycotina</taxon>
        <taxon>Agaricomycetes</taxon>
        <taxon>Agaricomycetidae</taxon>
        <taxon>Agaricales</taxon>
        <taxon>Marasmiineae</taxon>
        <taxon>Marasmiaceae</taxon>
        <taxon>Moniliophthora</taxon>
    </lineage>
</organism>
<feature type="coiled-coil region" evidence="1">
    <location>
        <begin position="46"/>
        <end position="80"/>
    </location>
</feature>